<keyword evidence="14" id="KW-1185">Reference proteome</keyword>
<keyword evidence="3" id="KW-0217">Developmental protein</keyword>
<dbReference type="InParanoid" id="A0A3Q3GFS6"/>
<organism evidence="13 14">
    <name type="scientific">Labrus bergylta</name>
    <name type="common">ballan wrasse</name>
    <dbReference type="NCBI Taxonomy" id="56723"/>
    <lineage>
        <taxon>Eukaryota</taxon>
        <taxon>Metazoa</taxon>
        <taxon>Chordata</taxon>
        <taxon>Craniata</taxon>
        <taxon>Vertebrata</taxon>
        <taxon>Euteleostomi</taxon>
        <taxon>Actinopterygii</taxon>
        <taxon>Neopterygii</taxon>
        <taxon>Teleostei</taxon>
        <taxon>Neoteleostei</taxon>
        <taxon>Acanthomorphata</taxon>
        <taxon>Eupercaria</taxon>
        <taxon>Labriformes</taxon>
        <taxon>Labridae</taxon>
        <taxon>Labrus</taxon>
    </lineage>
</organism>
<dbReference type="InterPro" id="IPR001356">
    <property type="entry name" value="HD"/>
</dbReference>
<reference evidence="13" key="2">
    <citation type="submission" date="2025-09" db="UniProtKB">
        <authorList>
            <consortium name="Ensembl"/>
        </authorList>
    </citation>
    <scope>IDENTIFICATION</scope>
</reference>
<comment type="subcellular location">
    <subcellularLocation>
        <location evidence="2 9 10">Nucleus</location>
    </subcellularLocation>
</comment>
<evidence type="ECO:0000256" key="2">
    <source>
        <dbReference type="ARBA" id="ARBA00004123"/>
    </source>
</evidence>
<evidence type="ECO:0000256" key="10">
    <source>
        <dbReference type="RuleBase" id="RU000682"/>
    </source>
</evidence>
<feature type="domain" description="Homeobox" evidence="12">
    <location>
        <begin position="137"/>
        <end position="197"/>
    </location>
</feature>
<dbReference type="PROSITE" id="PS50071">
    <property type="entry name" value="HOMEOBOX_2"/>
    <property type="match status" value="1"/>
</dbReference>
<dbReference type="InterPro" id="IPR017970">
    <property type="entry name" value="Homeobox_CS"/>
</dbReference>
<dbReference type="GeneID" id="109996718"/>
<dbReference type="GO" id="GO:0000978">
    <property type="term" value="F:RNA polymerase II cis-regulatory region sequence-specific DNA binding"/>
    <property type="evidence" value="ECO:0007669"/>
    <property type="project" value="TreeGrafter"/>
</dbReference>
<keyword evidence="6 9" id="KW-0371">Homeobox</keyword>
<dbReference type="InterPro" id="IPR009057">
    <property type="entry name" value="Homeodomain-like_sf"/>
</dbReference>
<protein>
    <submittedName>
        <fullName evidence="13">NK3 homeobox 3</fullName>
    </submittedName>
</protein>
<dbReference type="SMART" id="SM00389">
    <property type="entry name" value="HOX"/>
    <property type="match status" value="1"/>
</dbReference>
<dbReference type="SUPFAM" id="SSF46689">
    <property type="entry name" value="Homeodomain-like"/>
    <property type="match status" value="1"/>
</dbReference>
<dbReference type="GO" id="GO:0030154">
    <property type="term" value="P:cell differentiation"/>
    <property type="evidence" value="ECO:0007669"/>
    <property type="project" value="TreeGrafter"/>
</dbReference>
<dbReference type="PRINTS" id="PR00024">
    <property type="entry name" value="HOMEOBOX"/>
</dbReference>
<evidence type="ECO:0000256" key="3">
    <source>
        <dbReference type="ARBA" id="ARBA00022473"/>
    </source>
</evidence>
<sequence length="273" mass="31273">MTLSFSPFSIKDILTGRDYRGKTGTRSANELCAPKRSISFEHDGTRVPDLYHLDANERANNQRRLPSDFSQSVGNVRSDGYSEESTGEEAKHGEDKQQQHHEHPNDLQKKEAEPEEDGCQHSGDNGSSSDGQKGRPGTKKRSRAAFSHAQVYELERRFHAQRYLSGPERADLAGELKLTETQVKIWFQNRRYKTKRRQMVAELAACGSPKRVAVKVLVRDSHTQQNQVNGLHFPMTVPLYQNYQYPCPHHCCRPWSINSLQGRAMENFRKYRT</sequence>
<dbReference type="Proteomes" id="UP000261660">
    <property type="component" value="Unplaced"/>
</dbReference>
<evidence type="ECO:0000259" key="12">
    <source>
        <dbReference type="PROSITE" id="PS50071"/>
    </source>
</evidence>
<comment type="function">
    <text evidence="1">Sequence-specific transcription factor which is part of a developmental regulatory system that provides cells with specific positional identities on the anterior-posterior axis.</text>
</comment>
<dbReference type="GeneTree" id="ENSGT00940000165452"/>
<evidence type="ECO:0000256" key="9">
    <source>
        <dbReference type="PROSITE-ProRule" id="PRU00108"/>
    </source>
</evidence>
<dbReference type="Ensembl" id="ENSLBET00000033513.1">
    <property type="protein sequence ID" value="ENSLBEP00000032071.1"/>
    <property type="gene ID" value="ENSLBEG00000024201.1"/>
</dbReference>
<dbReference type="InterPro" id="IPR020479">
    <property type="entry name" value="HD_metazoa"/>
</dbReference>
<dbReference type="RefSeq" id="XP_020506640.1">
    <property type="nucleotide sequence ID" value="XM_020650984.3"/>
</dbReference>
<feature type="compositionally biased region" description="Basic and acidic residues" evidence="11">
    <location>
        <begin position="88"/>
        <end position="112"/>
    </location>
</feature>
<accession>A0A3Q3GFS6</accession>
<dbReference type="GO" id="GO:0000981">
    <property type="term" value="F:DNA-binding transcription factor activity, RNA polymerase II-specific"/>
    <property type="evidence" value="ECO:0007669"/>
    <property type="project" value="InterPro"/>
</dbReference>
<feature type="DNA-binding region" description="Homeobox" evidence="9">
    <location>
        <begin position="139"/>
        <end position="198"/>
    </location>
</feature>
<evidence type="ECO:0000256" key="8">
    <source>
        <dbReference type="ARBA" id="ARBA00023242"/>
    </source>
</evidence>
<keyword evidence="7" id="KW-0804">Transcription</keyword>
<evidence type="ECO:0000256" key="1">
    <source>
        <dbReference type="ARBA" id="ARBA00003263"/>
    </source>
</evidence>
<dbReference type="PROSITE" id="PS00027">
    <property type="entry name" value="HOMEOBOX_1"/>
    <property type="match status" value="1"/>
</dbReference>
<dbReference type="PANTHER" id="PTHR24340">
    <property type="entry name" value="HOMEOBOX PROTEIN NKX"/>
    <property type="match status" value="1"/>
</dbReference>
<dbReference type="PANTHER" id="PTHR24340:SF34">
    <property type="entry name" value="HOMEOBOX PROTEIN NKX-3.2"/>
    <property type="match status" value="1"/>
</dbReference>
<evidence type="ECO:0000256" key="4">
    <source>
        <dbReference type="ARBA" id="ARBA00023015"/>
    </source>
</evidence>
<dbReference type="Gene3D" id="1.10.10.60">
    <property type="entry name" value="Homeodomain-like"/>
    <property type="match status" value="1"/>
</dbReference>
<evidence type="ECO:0000313" key="13">
    <source>
        <dbReference type="Ensembl" id="ENSLBEP00000032071.1"/>
    </source>
</evidence>
<evidence type="ECO:0000256" key="11">
    <source>
        <dbReference type="SAM" id="MobiDB-lite"/>
    </source>
</evidence>
<dbReference type="STRING" id="56723.ENSLBEP00000032071"/>
<dbReference type="CDD" id="cd00086">
    <property type="entry name" value="homeodomain"/>
    <property type="match status" value="1"/>
</dbReference>
<proteinExistence type="predicted"/>
<keyword evidence="5 9" id="KW-0238">DNA-binding</keyword>
<evidence type="ECO:0000313" key="14">
    <source>
        <dbReference type="Proteomes" id="UP000261660"/>
    </source>
</evidence>
<dbReference type="GO" id="GO:0005634">
    <property type="term" value="C:nucleus"/>
    <property type="evidence" value="ECO:0007669"/>
    <property type="project" value="UniProtKB-SubCell"/>
</dbReference>
<dbReference type="InterPro" id="IPR050394">
    <property type="entry name" value="Homeobox_NK-like"/>
</dbReference>
<reference evidence="13" key="1">
    <citation type="submission" date="2025-08" db="UniProtKB">
        <authorList>
            <consortium name="Ensembl"/>
        </authorList>
    </citation>
    <scope>IDENTIFICATION</scope>
</reference>
<dbReference type="AlphaFoldDB" id="A0A3Q3GFS6"/>
<evidence type="ECO:0000256" key="7">
    <source>
        <dbReference type="ARBA" id="ARBA00023163"/>
    </source>
</evidence>
<evidence type="ECO:0000256" key="5">
    <source>
        <dbReference type="ARBA" id="ARBA00023125"/>
    </source>
</evidence>
<evidence type="ECO:0000256" key="6">
    <source>
        <dbReference type="ARBA" id="ARBA00023155"/>
    </source>
</evidence>
<keyword evidence="8 9" id="KW-0539">Nucleus</keyword>
<feature type="region of interest" description="Disordered" evidence="11">
    <location>
        <begin position="59"/>
        <end position="145"/>
    </location>
</feature>
<name>A0A3Q3GFS6_9LABR</name>
<keyword evidence="4" id="KW-0805">Transcription regulation</keyword>
<feature type="compositionally biased region" description="Polar residues" evidence="11">
    <location>
        <begin position="59"/>
        <end position="75"/>
    </location>
</feature>
<dbReference type="CTD" id="503746"/>
<feature type="compositionally biased region" description="Polar residues" evidence="11">
    <location>
        <begin position="122"/>
        <end position="131"/>
    </location>
</feature>
<dbReference type="OrthoDB" id="6159439at2759"/>
<dbReference type="Pfam" id="PF00046">
    <property type="entry name" value="Homeodomain"/>
    <property type="match status" value="1"/>
</dbReference>